<sequence>MEKNNLCLLGLFFVSILWSCDTEGDQVEEETYVQVRSYGFTKIGDTENELGFYINGDSLGPSDNYYTKGAELHIELKKKESGEVLLDSTRIAVFGEDIAITAFYTGEIVIPMKPLTGEDKEPASEGYKKVRYINFIKDGGLLEGRNLTLEVYGVYYTGTNAAGFQNEAMTDGPIYVIENIGTDEFTPFIELPELETVNANTGLELEKIVAKIYDANTGDLLMDAYEEEKEVFPGFPDWGTNVSVQGIQLGGLRNATWNITTIQLNGYWYEYNGEMLYYYNETGIDALSE</sequence>
<dbReference type="Proteomes" id="UP000267469">
    <property type="component" value="Unassembled WGS sequence"/>
</dbReference>
<keyword evidence="2" id="KW-1185">Reference proteome</keyword>
<dbReference type="OrthoDB" id="9826345at2"/>
<reference evidence="1 2" key="1">
    <citation type="submission" date="2018-10" db="EMBL/GenBank/DDBJ databases">
        <title>Sinomicrobium pectinilyticum sp. nov., a pectinase-producing bacterium isolated from alkaline and saline soil, and emended description of the genus Sinomicrobium.</title>
        <authorList>
            <person name="Cheng B."/>
            <person name="Li C."/>
            <person name="Lai Q."/>
            <person name="Du M."/>
            <person name="Shao Z."/>
            <person name="Xu P."/>
            <person name="Yang C."/>
        </authorList>
    </citation>
    <scope>NUCLEOTIDE SEQUENCE [LARGE SCALE GENOMIC DNA]</scope>
    <source>
        <strain evidence="1 2">5DNS001</strain>
    </source>
</reference>
<protein>
    <submittedName>
        <fullName evidence="1">Uncharacterized protein</fullName>
    </submittedName>
</protein>
<evidence type="ECO:0000313" key="2">
    <source>
        <dbReference type="Proteomes" id="UP000267469"/>
    </source>
</evidence>
<evidence type="ECO:0000313" key="1">
    <source>
        <dbReference type="EMBL" id="RNL78061.1"/>
    </source>
</evidence>
<organism evidence="1 2">
    <name type="scientific">Sinomicrobium pectinilyticum</name>
    <dbReference type="NCBI Taxonomy" id="1084421"/>
    <lineage>
        <taxon>Bacteria</taxon>
        <taxon>Pseudomonadati</taxon>
        <taxon>Bacteroidota</taxon>
        <taxon>Flavobacteriia</taxon>
        <taxon>Flavobacteriales</taxon>
        <taxon>Flavobacteriaceae</taxon>
        <taxon>Sinomicrobium</taxon>
    </lineage>
</organism>
<dbReference type="EMBL" id="RJTM01000138">
    <property type="protein sequence ID" value="RNL78061.1"/>
    <property type="molecule type" value="Genomic_DNA"/>
</dbReference>
<name>A0A3N0DRC8_SINP1</name>
<gene>
    <name evidence="1" type="ORF">ED312_19880</name>
</gene>
<accession>A0A3N0DRC8</accession>
<comment type="caution">
    <text evidence="1">The sequence shown here is derived from an EMBL/GenBank/DDBJ whole genome shotgun (WGS) entry which is preliminary data.</text>
</comment>
<proteinExistence type="predicted"/>
<dbReference type="AlphaFoldDB" id="A0A3N0DRC8"/>